<proteinExistence type="predicted"/>
<dbReference type="OrthoDB" id="438236at2759"/>
<gene>
    <name evidence="2" type="ORF">SNEC2469_LOCUS28602</name>
</gene>
<reference evidence="2" key="1">
    <citation type="submission" date="2021-02" db="EMBL/GenBank/DDBJ databases">
        <authorList>
            <person name="Dougan E. K."/>
            <person name="Rhodes N."/>
            <person name="Thang M."/>
            <person name="Chan C."/>
        </authorList>
    </citation>
    <scope>NUCLEOTIDE SEQUENCE</scope>
</reference>
<comment type="caution">
    <text evidence="2">The sequence shown here is derived from an EMBL/GenBank/DDBJ whole genome shotgun (WGS) entry which is preliminary data.</text>
</comment>
<sequence length="71" mass="7918">SRFGQEDPLDVFMAELNNQVKQDMSSIGKKSEGKTGPVDKDKAGAMKGAIQHQLKQRYRAKLQQMRGPRSA</sequence>
<dbReference type="AlphaFoldDB" id="A0A813AQU2"/>
<evidence type="ECO:0000313" key="3">
    <source>
        <dbReference type="Proteomes" id="UP000601435"/>
    </source>
</evidence>
<organism evidence="2 3">
    <name type="scientific">Symbiodinium necroappetens</name>
    <dbReference type="NCBI Taxonomy" id="1628268"/>
    <lineage>
        <taxon>Eukaryota</taxon>
        <taxon>Sar</taxon>
        <taxon>Alveolata</taxon>
        <taxon>Dinophyceae</taxon>
        <taxon>Suessiales</taxon>
        <taxon>Symbiodiniaceae</taxon>
        <taxon>Symbiodinium</taxon>
    </lineage>
</organism>
<feature type="non-terminal residue" evidence="2">
    <location>
        <position position="71"/>
    </location>
</feature>
<dbReference type="EMBL" id="CAJNJA010062520">
    <property type="protein sequence ID" value="CAE7876712.1"/>
    <property type="molecule type" value="Genomic_DNA"/>
</dbReference>
<keyword evidence="3" id="KW-1185">Reference proteome</keyword>
<protein>
    <submittedName>
        <fullName evidence="2">Uncharacterized protein</fullName>
    </submittedName>
</protein>
<evidence type="ECO:0000256" key="1">
    <source>
        <dbReference type="SAM" id="MobiDB-lite"/>
    </source>
</evidence>
<feature type="compositionally biased region" description="Basic and acidic residues" evidence="1">
    <location>
        <begin position="29"/>
        <end position="44"/>
    </location>
</feature>
<dbReference type="Proteomes" id="UP000601435">
    <property type="component" value="Unassembled WGS sequence"/>
</dbReference>
<name>A0A813AQU2_9DINO</name>
<evidence type="ECO:0000313" key="2">
    <source>
        <dbReference type="EMBL" id="CAE7876712.1"/>
    </source>
</evidence>
<accession>A0A813AQU2</accession>
<feature type="region of interest" description="Disordered" evidence="1">
    <location>
        <begin position="22"/>
        <end position="47"/>
    </location>
</feature>